<keyword evidence="2" id="KW-0067">ATP-binding</keyword>
<comment type="caution">
    <text evidence="4">The sequence shown here is derived from an EMBL/GenBank/DDBJ whole genome shotgun (WGS) entry which is preliminary data.</text>
</comment>
<dbReference type="InterPro" id="IPR050625">
    <property type="entry name" value="ParA/MinD_ATPase"/>
</dbReference>
<name>A0A939EPI7_9HYPH</name>
<dbReference type="AlphaFoldDB" id="A0A939EPI7"/>
<sequence length="428" mass="46692">MSDSYGSLDYQAYADRTPEAPHGASNIRPVPRISIQAFCLDDATVHAIEAAAEDRRMQKAHVKLHKGGIPAAIEHYAQAPTPNLIVLECNDDRQKLLHDLDQLAEYCDAGTKVVVIGKMNDVGLYRELVAQGISEYLVAPIDLYQFIGAIGELYGEPGAEPLGRTIAFFGVKGGCGASTVAHNCAWTLARNYRNEVTVADLDLPFGTAGLDYNQDPLQGIYEAVSSPDRLDETYLDRILSKCSDHLSLLAAPATLERAYDFNEGAFEGLIDIMRSATPTIVLDVPHTWNGWTRQVLTSADELVVVAEPDLANLRNAKNVIDSLKQLRPNDGLPHLVLNRTNMPKRPEIKPEEFATALGLKAQMSIPFDPQLFGTAANNGQMIAEVDAKNPVSDMFNELAQLVSGRSDANKAKRTVLKGLLSKLTRKSA</sequence>
<organism evidence="4 5">
    <name type="scientific">Roseibium limicola</name>
    <dbReference type="NCBI Taxonomy" id="2816037"/>
    <lineage>
        <taxon>Bacteria</taxon>
        <taxon>Pseudomonadati</taxon>
        <taxon>Pseudomonadota</taxon>
        <taxon>Alphaproteobacteria</taxon>
        <taxon>Hyphomicrobiales</taxon>
        <taxon>Stappiaceae</taxon>
        <taxon>Roseibium</taxon>
    </lineage>
</organism>
<dbReference type="Gene3D" id="3.40.50.2300">
    <property type="match status" value="1"/>
</dbReference>
<dbReference type="InterPro" id="IPR027417">
    <property type="entry name" value="P-loop_NTPase"/>
</dbReference>
<dbReference type="InterPro" id="IPR025669">
    <property type="entry name" value="AAA_dom"/>
</dbReference>
<evidence type="ECO:0000256" key="1">
    <source>
        <dbReference type="ARBA" id="ARBA00022741"/>
    </source>
</evidence>
<evidence type="ECO:0000259" key="3">
    <source>
        <dbReference type="Pfam" id="PF13614"/>
    </source>
</evidence>
<protein>
    <submittedName>
        <fullName evidence="4">CpaE family protein</fullName>
    </submittedName>
</protein>
<reference evidence="4" key="1">
    <citation type="submission" date="2021-03" db="EMBL/GenBank/DDBJ databases">
        <title>Roseibium sp. CAU 1637 isolated from Incheon.</title>
        <authorList>
            <person name="Kim W."/>
        </authorList>
    </citation>
    <scope>NUCLEOTIDE SEQUENCE</scope>
    <source>
        <strain evidence="4">CAU 1637</strain>
    </source>
</reference>
<dbReference type="Gene3D" id="3.40.50.300">
    <property type="entry name" value="P-loop containing nucleotide triphosphate hydrolases"/>
    <property type="match status" value="1"/>
</dbReference>
<accession>A0A939EPI7</accession>
<dbReference type="PANTHER" id="PTHR43384:SF6">
    <property type="entry name" value="SEPTUM SITE-DETERMINING PROTEIN MIND HOMOLOG, CHLOROPLASTIC"/>
    <property type="match status" value="1"/>
</dbReference>
<evidence type="ECO:0000313" key="4">
    <source>
        <dbReference type="EMBL" id="MBO0345692.1"/>
    </source>
</evidence>
<dbReference type="Proteomes" id="UP000664779">
    <property type="component" value="Unassembled WGS sequence"/>
</dbReference>
<proteinExistence type="predicted"/>
<dbReference type="GO" id="GO:0005524">
    <property type="term" value="F:ATP binding"/>
    <property type="evidence" value="ECO:0007669"/>
    <property type="project" value="UniProtKB-KW"/>
</dbReference>
<dbReference type="SUPFAM" id="SSF52540">
    <property type="entry name" value="P-loop containing nucleoside triphosphate hydrolases"/>
    <property type="match status" value="1"/>
</dbReference>
<dbReference type="PANTHER" id="PTHR43384">
    <property type="entry name" value="SEPTUM SITE-DETERMINING PROTEIN MIND HOMOLOG, CHLOROPLASTIC-RELATED"/>
    <property type="match status" value="1"/>
</dbReference>
<dbReference type="GO" id="GO:0051782">
    <property type="term" value="P:negative regulation of cell division"/>
    <property type="evidence" value="ECO:0007669"/>
    <property type="project" value="TreeGrafter"/>
</dbReference>
<keyword evidence="1" id="KW-0547">Nucleotide-binding</keyword>
<evidence type="ECO:0000313" key="5">
    <source>
        <dbReference type="Proteomes" id="UP000664779"/>
    </source>
</evidence>
<evidence type="ECO:0000256" key="2">
    <source>
        <dbReference type="ARBA" id="ARBA00022840"/>
    </source>
</evidence>
<feature type="domain" description="AAA" evidence="3">
    <location>
        <begin position="164"/>
        <end position="327"/>
    </location>
</feature>
<dbReference type="GO" id="GO:0005829">
    <property type="term" value="C:cytosol"/>
    <property type="evidence" value="ECO:0007669"/>
    <property type="project" value="TreeGrafter"/>
</dbReference>
<gene>
    <name evidence="4" type="ORF">J0X15_10715</name>
</gene>
<keyword evidence="5" id="KW-1185">Reference proteome</keyword>
<dbReference type="Pfam" id="PF13614">
    <property type="entry name" value="AAA_31"/>
    <property type="match status" value="1"/>
</dbReference>
<dbReference type="GO" id="GO:0009898">
    <property type="term" value="C:cytoplasmic side of plasma membrane"/>
    <property type="evidence" value="ECO:0007669"/>
    <property type="project" value="TreeGrafter"/>
</dbReference>
<dbReference type="EMBL" id="JAFLNF010000004">
    <property type="protein sequence ID" value="MBO0345692.1"/>
    <property type="molecule type" value="Genomic_DNA"/>
</dbReference>
<dbReference type="GO" id="GO:0016887">
    <property type="term" value="F:ATP hydrolysis activity"/>
    <property type="evidence" value="ECO:0007669"/>
    <property type="project" value="TreeGrafter"/>
</dbReference>